<feature type="transmembrane region" description="Helical" evidence="7">
    <location>
        <begin position="213"/>
        <end position="234"/>
    </location>
</feature>
<keyword evidence="5 7" id="KW-0472">Membrane</keyword>
<evidence type="ECO:0000256" key="5">
    <source>
        <dbReference type="ARBA" id="ARBA00023136"/>
    </source>
</evidence>
<dbReference type="Gene3D" id="1.10.3730.20">
    <property type="match status" value="1"/>
</dbReference>
<gene>
    <name evidence="9" type="ORF">HGA15_08030</name>
</gene>
<feature type="region of interest" description="Disordered" evidence="6">
    <location>
        <begin position="292"/>
        <end position="338"/>
    </location>
</feature>
<dbReference type="Proteomes" id="UP000570678">
    <property type="component" value="Unassembled WGS sequence"/>
</dbReference>
<protein>
    <submittedName>
        <fullName evidence="9">EamA family transporter</fullName>
    </submittedName>
</protein>
<evidence type="ECO:0000256" key="2">
    <source>
        <dbReference type="ARBA" id="ARBA00007362"/>
    </source>
</evidence>
<proteinExistence type="inferred from homology"/>
<feature type="transmembrane region" description="Helical" evidence="7">
    <location>
        <begin position="172"/>
        <end position="193"/>
    </location>
</feature>
<accession>A0A846YGY1</accession>
<feature type="transmembrane region" description="Helical" evidence="7">
    <location>
        <begin position="115"/>
        <end position="133"/>
    </location>
</feature>
<dbReference type="InterPro" id="IPR000620">
    <property type="entry name" value="EamA_dom"/>
</dbReference>
<evidence type="ECO:0000313" key="10">
    <source>
        <dbReference type="Proteomes" id="UP000570678"/>
    </source>
</evidence>
<dbReference type="RefSeq" id="WP_084492414.1">
    <property type="nucleotide sequence ID" value="NZ_JAAXOT010000003.1"/>
</dbReference>
<feature type="compositionally biased region" description="Polar residues" evidence="6">
    <location>
        <begin position="308"/>
        <end position="320"/>
    </location>
</feature>
<evidence type="ECO:0000256" key="1">
    <source>
        <dbReference type="ARBA" id="ARBA00004141"/>
    </source>
</evidence>
<feature type="domain" description="EamA" evidence="8">
    <location>
        <begin position="7"/>
        <end position="130"/>
    </location>
</feature>
<comment type="caution">
    <text evidence="9">The sequence shown here is derived from an EMBL/GenBank/DDBJ whole genome shotgun (WGS) entry which is preliminary data.</text>
</comment>
<feature type="transmembrane region" description="Helical" evidence="7">
    <location>
        <begin position="246"/>
        <end position="265"/>
    </location>
</feature>
<feature type="transmembrane region" description="Helical" evidence="7">
    <location>
        <begin position="271"/>
        <end position="291"/>
    </location>
</feature>
<dbReference type="PANTHER" id="PTHR32322:SF9">
    <property type="entry name" value="AMINO-ACID METABOLITE EFFLUX PUMP-RELATED"/>
    <property type="match status" value="1"/>
</dbReference>
<keyword evidence="4 7" id="KW-1133">Transmembrane helix</keyword>
<feature type="transmembrane region" description="Helical" evidence="7">
    <location>
        <begin position="60"/>
        <end position="80"/>
    </location>
</feature>
<name>A0A846YGY1_9NOCA</name>
<evidence type="ECO:0000256" key="7">
    <source>
        <dbReference type="SAM" id="Phobius"/>
    </source>
</evidence>
<organism evidence="9 10">
    <name type="scientific">Nocardia flavorosea</name>
    <dbReference type="NCBI Taxonomy" id="53429"/>
    <lineage>
        <taxon>Bacteria</taxon>
        <taxon>Bacillati</taxon>
        <taxon>Actinomycetota</taxon>
        <taxon>Actinomycetes</taxon>
        <taxon>Mycobacteriales</taxon>
        <taxon>Nocardiaceae</taxon>
        <taxon>Nocardia</taxon>
    </lineage>
</organism>
<evidence type="ECO:0000256" key="6">
    <source>
        <dbReference type="SAM" id="MobiDB-lite"/>
    </source>
</evidence>
<dbReference type="GO" id="GO:0016020">
    <property type="term" value="C:membrane"/>
    <property type="evidence" value="ECO:0007669"/>
    <property type="project" value="UniProtKB-SubCell"/>
</dbReference>
<feature type="domain" description="EamA" evidence="8">
    <location>
        <begin position="142"/>
        <end position="286"/>
    </location>
</feature>
<feature type="transmembrane region" description="Helical" evidence="7">
    <location>
        <begin position="139"/>
        <end position="160"/>
    </location>
</feature>
<evidence type="ECO:0000256" key="4">
    <source>
        <dbReference type="ARBA" id="ARBA00022989"/>
    </source>
</evidence>
<comment type="subcellular location">
    <subcellularLocation>
        <location evidence="1">Membrane</location>
        <topology evidence="1">Multi-pass membrane protein</topology>
    </subcellularLocation>
</comment>
<dbReference type="PANTHER" id="PTHR32322">
    <property type="entry name" value="INNER MEMBRANE TRANSPORTER"/>
    <property type="match status" value="1"/>
</dbReference>
<dbReference type="AlphaFoldDB" id="A0A846YGY1"/>
<reference evidence="9 10" key="1">
    <citation type="submission" date="2020-04" db="EMBL/GenBank/DDBJ databases">
        <title>MicrobeNet Type strains.</title>
        <authorList>
            <person name="Nicholson A.C."/>
        </authorList>
    </citation>
    <scope>NUCLEOTIDE SEQUENCE [LARGE SCALE GENOMIC DNA]</scope>
    <source>
        <strain evidence="9 10">JCM 3332</strain>
    </source>
</reference>
<dbReference type="EMBL" id="JAAXOT010000003">
    <property type="protein sequence ID" value="NKY56109.1"/>
    <property type="molecule type" value="Genomic_DNA"/>
</dbReference>
<dbReference type="InterPro" id="IPR037185">
    <property type="entry name" value="EmrE-like"/>
</dbReference>
<keyword evidence="3 7" id="KW-0812">Transmembrane</keyword>
<comment type="similarity">
    <text evidence="2">Belongs to the EamA transporter family.</text>
</comment>
<sequence length="363" mass="37752">MTSRDRLLAATVVLLWGVNFLAIRVGLDHLPPFFFAALRFAIIAVPALLFIPRPRVRWRWILLYGTGFGILQFAFLFTAMRTGMPTGLASLVLQSSAPFTVVLGAVLLRERLRPVQVAGLLVAVAGMALIGRHQFAHAALLPVLLTLAAGFGWALGNIGARQASVEAPGLNPLHLTLWITTVPVLPLLAISAVWEGPTTGMKALLDTFTADGWPALVALLYTAVLATVVGSGMWTYLMTRYPAGSVAPLSLLVPVVGFATAWIFLGEKPAPASLIGGAVVIAGAFAATAGARKPTGSRREVPAAAGQTPPSGQGDLDTQQGAVSGAGSAPAPEPDTSLIRYGGRVTGAVVPTDAARPAAHAIR</sequence>
<feature type="compositionally biased region" description="Low complexity" evidence="6">
    <location>
        <begin position="321"/>
        <end position="330"/>
    </location>
</feature>
<keyword evidence="10" id="KW-1185">Reference proteome</keyword>
<evidence type="ECO:0000256" key="3">
    <source>
        <dbReference type="ARBA" id="ARBA00022692"/>
    </source>
</evidence>
<dbReference type="Pfam" id="PF00892">
    <property type="entry name" value="EamA"/>
    <property type="match status" value="2"/>
</dbReference>
<evidence type="ECO:0000259" key="8">
    <source>
        <dbReference type="Pfam" id="PF00892"/>
    </source>
</evidence>
<dbReference type="InterPro" id="IPR050638">
    <property type="entry name" value="AA-Vitamin_Transporters"/>
</dbReference>
<feature type="transmembrane region" description="Helical" evidence="7">
    <location>
        <begin position="7"/>
        <end position="27"/>
    </location>
</feature>
<feature type="transmembrane region" description="Helical" evidence="7">
    <location>
        <begin position="86"/>
        <end position="108"/>
    </location>
</feature>
<evidence type="ECO:0000313" key="9">
    <source>
        <dbReference type="EMBL" id="NKY56109.1"/>
    </source>
</evidence>
<dbReference type="SUPFAM" id="SSF103481">
    <property type="entry name" value="Multidrug resistance efflux transporter EmrE"/>
    <property type="match status" value="2"/>
</dbReference>
<feature type="transmembrane region" description="Helical" evidence="7">
    <location>
        <begin position="33"/>
        <end position="51"/>
    </location>
</feature>